<evidence type="ECO:0000313" key="2">
    <source>
        <dbReference type="Proteomes" id="UP000265520"/>
    </source>
</evidence>
<evidence type="ECO:0000313" key="1">
    <source>
        <dbReference type="EMBL" id="MCI63888.1"/>
    </source>
</evidence>
<organism evidence="1 2">
    <name type="scientific">Trifolium medium</name>
    <dbReference type="NCBI Taxonomy" id="97028"/>
    <lineage>
        <taxon>Eukaryota</taxon>
        <taxon>Viridiplantae</taxon>
        <taxon>Streptophyta</taxon>
        <taxon>Embryophyta</taxon>
        <taxon>Tracheophyta</taxon>
        <taxon>Spermatophyta</taxon>
        <taxon>Magnoliopsida</taxon>
        <taxon>eudicotyledons</taxon>
        <taxon>Gunneridae</taxon>
        <taxon>Pentapetalae</taxon>
        <taxon>rosids</taxon>
        <taxon>fabids</taxon>
        <taxon>Fabales</taxon>
        <taxon>Fabaceae</taxon>
        <taxon>Papilionoideae</taxon>
        <taxon>50 kb inversion clade</taxon>
        <taxon>NPAAA clade</taxon>
        <taxon>Hologalegina</taxon>
        <taxon>IRL clade</taxon>
        <taxon>Trifolieae</taxon>
        <taxon>Trifolium</taxon>
    </lineage>
</organism>
<name>A0A392TSH6_9FABA</name>
<sequence>MSSSSSIQIPDEFFCSEWNA</sequence>
<proteinExistence type="predicted"/>
<dbReference type="AlphaFoldDB" id="A0A392TSH6"/>
<protein>
    <submittedName>
        <fullName evidence="1">Uncharacterized protein</fullName>
    </submittedName>
</protein>
<comment type="caution">
    <text evidence="1">The sequence shown here is derived from an EMBL/GenBank/DDBJ whole genome shotgun (WGS) entry which is preliminary data.</text>
</comment>
<accession>A0A392TSH6</accession>
<feature type="non-terminal residue" evidence="1">
    <location>
        <position position="20"/>
    </location>
</feature>
<dbReference type="EMBL" id="LXQA010645418">
    <property type="protein sequence ID" value="MCI63888.1"/>
    <property type="molecule type" value="Genomic_DNA"/>
</dbReference>
<dbReference type="Proteomes" id="UP000265520">
    <property type="component" value="Unassembled WGS sequence"/>
</dbReference>
<reference evidence="1 2" key="1">
    <citation type="journal article" date="2018" name="Front. Plant Sci.">
        <title>Red Clover (Trifolium pratense) and Zigzag Clover (T. medium) - A Picture of Genomic Similarities and Differences.</title>
        <authorList>
            <person name="Dluhosova J."/>
            <person name="Istvanek J."/>
            <person name="Nedelnik J."/>
            <person name="Repkova J."/>
        </authorList>
    </citation>
    <scope>NUCLEOTIDE SEQUENCE [LARGE SCALE GENOMIC DNA]</scope>
    <source>
        <strain evidence="2">cv. 10/8</strain>
        <tissue evidence="1">Leaf</tissue>
    </source>
</reference>
<keyword evidence="2" id="KW-1185">Reference proteome</keyword>